<protein>
    <submittedName>
        <fullName evidence="1">Uncharacterized protein</fullName>
    </submittedName>
</protein>
<reference evidence="1" key="1">
    <citation type="submission" date="2023-03" db="UniProtKB">
        <authorList>
            <consortium name="EnsemblPlants"/>
        </authorList>
    </citation>
    <scope>IDENTIFICATION</scope>
</reference>
<organism evidence="1">
    <name type="scientific">Cucumis melo</name>
    <name type="common">Muskmelon</name>
    <dbReference type="NCBI Taxonomy" id="3656"/>
    <lineage>
        <taxon>Eukaryota</taxon>
        <taxon>Viridiplantae</taxon>
        <taxon>Streptophyta</taxon>
        <taxon>Embryophyta</taxon>
        <taxon>Tracheophyta</taxon>
        <taxon>Spermatophyta</taxon>
        <taxon>Magnoliopsida</taxon>
        <taxon>eudicotyledons</taxon>
        <taxon>Gunneridae</taxon>
        <taxon>Pentapetalae</taxon>
        <taxon>rosids</taxon>
        <taxon>fabids</taxon>
        <taxon>Cucurbitales</taxon>
        <taxon>Cucurbitaceae</taxon>
        <taxon>Benincaseae</taxon>
        <taxon>Cucumis</taxon>
    </lineage>
</organism>
<dbReference type="Gramene" id="MELO3C021002.2.1">
    <property type="protein sequence ID" value="MELO3C021002.2.1"/>
    <property type="gene ID" value="MELO3C021002.2"/>
</dbReference>
<proteinExistence type="predicted"/>
<accession>A0A9I9DP17</accession>
<sequence length="91" mass="10416">MEVMCSGGRTSRAWGGGARSRVVVCGGAPTVLSGAKLGASEVWKKLRKRKKIARDFREIWEKREIWGKYMREVKEIWGKKEGKDLCEKMEK</sequence>
<dbReference type="EnsemblPlants" id="MELO3C021002.2.1">
    <property type="protein sequence ID" value="MELO3C021002.2.1"/>
    <property type="gene ID" value="MELO3C021002.2"/>
</dbReference>
<evidence type="ECO:0000313" key="1">
    <source>
        <dbReference type="EnsemblPlants" id="MELO3C021002.2.1"/>
    </source>
</evidence>
<dbReference type="AlphaFoldDB" id="A0A9I9DP17"/>
<name>A0A9I9DP17_CUCME</name>